<name>A0A3R9P5F6_9BACT</name>
<comment type="caution">
    <text evidence="2">The sequence shown here is derived from an EMBL/GenBank/DDBJ whole genome shotgun (WGS) entry which is preliminary data.</text>
</comment>
<keyword evidence="3" id="KW-1185">Reference proteome</keyword>
<proteinExistence type="predicted"/>
<sequence>MPKLPPFLYRVLGLLLLLALVLFVLKAAGHLALSWWWATAPLWAPWLLALAAAVLLLSVSLLLRTVRR</sequence>
<reference evidence="2 3" key="1">
    <citation type="submission" date="2018-12" db="EMBL/GenBank/DDBJ databases">
        <authorList>
            <person name="Feng G."/>
            <person name="Zhu H."/>
        </authorList>
    </citation>
    <scope>NUCLEOTIDE SEQUENCE [LARGE SCALE GENOMIC DNA]</scope>
    <source>
        <strain evidence="2 3">LMG 26000</strain>
    </source>
</reference>
<feature type="transmembrane region" description="Helical" evidence="1">
    <location>
        <begin position="43"/>
        <end position="63"/>
    </location>
</feature>
<organism evidence="2 3">
    <name type="scientific">Hymenobacter perfusus</name>
    <dbReference type="NCBI Taxonomy" id="1236770"/>
    <lineage>
        <taxon>Bacteria</taxon>
        <taxon>Pseudomonadati</taxon>
        <taxon>Bacteroidota</taxon>
        <taxon>Cytophagia</taxon>
        <taxon>Cytophagales</taxon>
        <taxon>Hymenobacteraceae</taxon>
        <taxon>Hymenobacter</taxon>
    </lineage>
</organism>
<keyword evidence="1" id="KW-0812">Transmembrane</keyword>
<gene>
    <name evidence="2" type="ORF">EI293_09260</name>
</gene>
<keyword evidence="1" id="KW-1133">Transmembrane helix</keyword>
<evidence type="ECO:0000313" key="3">
    <source>
        <dbReference type="Proteomes" id="UP000270291"/>
    </source>
</evidence>
<dbReference type="RefSeq" id="WP_125436840.1">
    <property type="nucleotide sequence ID" value="NZ_RWIU01000002.1"/>
</dbReference>
<evidence type="ECO:0000256" key="1">
    <source>
        <dbReference type="SAM" id="Phobius"/>
    </source>
</evidence>
<dbReference type="Proteomes" id="UP000270291">
    <property type="component" value="Unassembled WGS sequence"/>
</dbReference>
<dbReference type="AlphaFoldDB" id="A0A3R9P5F6"/>
<accession>A0A3R9P5F6</accession>
<dbReference type="EMBL" id="RWIU01000002">
    <property type="protein sequence ID" value="RSK44688.1"/>
    <property type="molecule type" value="Genomic_DNA"/>
</dbReference>
<evidence type="ECO:0000313" key="2">
    <source>
        <dbReference type="EMBL" id="RSK44688.1"/>
    </source>
</evidence>
<keyword evidence="1" id="KW-0472">Membrane</keyword>
<protein>
    <submittedName>
        <fullName evidence="2">Uncharacterized protein</fullName>
    </submittedName>
</protein>